<name>A0A4C1ZTY4_EUMVA</name>
<accession>A0A4C1ZTY4</accession>
<evidence type="ECO:0000313" key="2">
    <source>
        <dbReference type="Proteomes" id="UP000299102"/>
    </source>
</evidence>
<dbReference type="EMBL" id="BGZK01002171">
    <property type="protein sequence ID" value="GBP91450.1"/>
    <property type="molecule type" value="Genomic_DNA"/>
</dbReference>
<proteinExistence type="predicted"/>
<sequence>MESNKNDDQRYSTHLRSTTIIHATELGGREVCRCRFVASSSSATPSAASRSKCDTPVSYFKTSNKTVRAMLLIIIGEEHPALGTRPTVRTCYRRKYFVFSMCATAFGQPTAVVV</sequence>
<comment type="caution">
    <text evidence="1">The sequence shown here is derived from an EMBL/GenBank/DDBJ whole genome shotgun (WGS) entry which is preliminary data.</text>
</comment>
<evidence type="ECO:0000313" key="1">
    <source>
        <dbReference type="EMBL" id="GBP91450.1"/>
    </source>
</evidence>
<dbReference type="Proteomes" id="UP000299102">
    <property type="component" value="Unassembled WGS sequence"/>
</dbReference>
<reference evidence="1 2" key="1">
    <citation type="journal article" date="2019" name="Commun. Biol.">
        <title>The bagworm genome reveals a unique fibroin gene that provides high tensile strength.</title>
        <authorList>
            <person name="Kono N."/>
            <person name="Nakamura H."/>
            <person name="Ohtoshi R."/>
            <person name="Tomita M."/>
            <person name="Numata K."/>
            <person name="Arakawa K."/>
        </authorList>
    </citation>
    <scope>NUCLEOTIDE SEQUENCE [LARGE SCALE GENOMIC DNA]</scope>
</reference>
<dbReference type="AlphaFoldDB" id="A0A4C1ZTY4"/>
<keyword evidence="2" id="KW-1185">Reference proteome</keyword>
<gene>
    <name evidence="1" type="ORF">EVAR_68541_1</name>
</gene>
<organism evidence="1 2">
    <name type="scientific">Eumeta variegata</name>
    <name type="common">Bagworm moth</name>
    <name type="synonym">Eumeta japonica</name>
    <dbReference type="NCBI Taxonomy" id="151549"/>
    <lineage>
        <taxon>Eukaryota</taxon>
        <taxon>Metazoa</taxon>
        <taxon>Ecdysozoa</taxon>
        <taxon>Arthropoda</taxon>
        <taxon>Hexapoda</taxon>
        <taxon>Insecta</taxon>
        <taxon>Pterygota</taxon>
        <taxon>Neoptera</taxon>
        <taxon>Endopterygota</taxon>
        <taxon>Lepidoptera</taxon>
        <taxon>Glossata</taxon>
        <taxon>Ditrysia</taxon>
        <taxon>Tineoidea</taxon>
        <taxon>Psychidae</taxon>
        <taxon>Oiketicinae</taxon>
        <taxon>Eumeta</taxon>
    </lineage>
</organism>
<protein>
    <submittedName>
        <fullName evidence="1">Uncharacterized protein</fullName>
    </submittedName>
</protein>